<dbReference type="EMBL" id="LR134477">
    <property type="protein sequence ID" value="VEI16535.1"/>
    <property type="molecule type" value="Genomic_DNA"/>
</dbReference>
<name>A0A448PLG2_ACTVI</name>
<organism evidence="2 3">
    <name type="scientific">Actinomyces viscosus</name>
    <dbReference type="NCBI Taxonomy" id="1656"/>
    <lineage>
        <taxon>Bacteria</taxon>
        <taxon>Bacillati</taxon>
        <taxon>Actinomycetota</taxon>
        <taxon>Actinomycetes</taxon>
        <taxon>Actinomycetales</taxon>
        <taxon>Actinomycetaceae</taxon>
        <taxon>Actinomyces</taxon>
    </lineage>
</organism>
<evidence type="ECO:0000313" key="3">
    <source>
        <dbReference type="Proteomes" id="UP000268658"/>
    </source>
</evidence>
<evidence type="ECO:0000313" key="2">
    <source>
        <dbReference type="EMBL" id="VEI16535.1"/>
    </source>
</evidence>
<evidence type="ECO:0000256" key="1">
    <source>
        <dbReference type="SAM" id="MobiDB-lite"/>
    </source>
</evidence>
<gene>
    <name evidence="2" type="ORF">NCTC10951_01726</name>
</gene>
<dbReference type="KEGG" id="avc:NCTC10951_01726"/>
<protein>
    <submittedName>
        <fullName evidence="2">Uncharacterized protein</fullName>
    </submittedName>
</protein>
<proteinExistence type="predicted"/>
<reference evidence="2 3" key="1">
    <citation type="submission" date="2018-12" db="EMBL/GenBank/DDBJ databases">
        <authorList>
            <consortium name="Pathogen Informatics"/>
        </authorList>
    </citation>
    <scope>NUCLEOTIDE SEQUENCE [LARGE SCALE GENOMIC DNA]</scope>
    <source>
        <strain evidence="2 3">NCTC10951</strain>
    </source>
</reference>
<dbReference type="AlphaFoldDB" id="A0A448PLG2"/>
<feature type="region of interest" description="Disordered" evidence="1">
    <location>
        <begin position="1"/>
        <end position="20"/>
    </location>
</feature>
<dbReference type="Proteomes" id="UP000268658">
    <property type="component" value="Chromosome"/>
</dbReference>
<accession>A0A448PLG2</accession>
<sequence>MGVASAVGRSGRGLTKQRLATTSDNCRSQFWDLLRSAERLPILNSLRLNEQCAVEMNRLRLEIEPSADSADALGALDDQRDERL</sequence>